<keyword evidence="2" id="KW-1185">Reference proteome</keyword>
<evidence type="ECO:0000313" key="2">
    <source>
        <dbReference type="Proteomes" id="UP000050509"/>
    </source>
</evidence>
<dbReference type="EMBL" id="LJCR01000375">
    <property type="protein sequence ID" value="KPV52987.1"/>
    <property type="molecule type" value="Genomic_DNA"/>
</dbReference>
<protein>
    <submittedName>
        <fullName evidence="1">Uncharacterized protein</fullName>
    </submittedName>
</protein>
<evidence type="ECO:0000313" key="1">
    <source>
        <dbReference type="EMBL" id="KPV52987.1"/>
    </source>
</evidence>
<sequence length="90" mass="10015">MSLRSAQTDIHTAMETDARIRFQAAAIEGAALRGEMGDTDDERLGNRQRAISRRYLELRAQGDDRAPAIRAAALAGQWDQAMQLVFEALR</sequence>
<name>A0A0P9F8S4_9CHLR</name>
<gene>
    <name evidence="1" type="ORF">SE17_12270</name>
</gene>
<proteinExistence type="predicted"/>
<dbReference type="Proteomes" id="UP000050509">
    <property type="component" value="Unassembled WGS sequence"/>
</dbReference>
<dbReference type="AlphaFoldDB" id="A0A0P9F8S4"/>
<reference evidence="1 2" key="1">
    <citation type="submission" date="2015-09" db="EMBL/GenBank/DDBJ databases">
        <title>Draft genome sequence of Kouleothrix aurantiaca JCM 19913.</title>
        <authorList>
            <person name="Hemp J."/>
        </authorList>
    </citation>
    <scope>NUCLEOTIDE SEQUENCE [LARGE SCALE GENOMIC DNA]</scope>
    <source>
        <strain evidence="1 2">COM-B</strain>
    </source>
</reference>
<organism evidence="1 2">
    <name type="scientific">Kouleothrix aurantiaca</name>
    <dbReference type="NCBI Taxonomy" id="186479"/>
    <lineage>
        <taxon>Bacteria</taxon>
        <taxon>Bacillati</taxon>
        <taxon>Chloroflexota</taxon>
        <taxon>Chloroflexia</taxon>
        <taxon>Chloroflexales</taxon>
        <taxon>Roseiflexineae</taxon>
        <taxon>Roseiflexaceae</taxon>
        <taxon>Kouleothrix</taxon>
    </lineage>
</organism>
<comment type="caution">
    <text evidence="1">The sequence shown here is derived from an EMBL/GenBank/DDBJ whole genome shotgun (WGS) entry which is preliminary data.</text>
</comment>
<accession>A0A0P9F8S4</accession>